<organism evidence="2">
    <name type="scientific">Arundo donax</name>
    <name type="common">Giant reed</name>
    <name type="synonym">Donax arundinaceus</name>
    <dbReference type="NCBI Taxonomy" id="35708"/>
    <lineage>
        <taxon>Eukaryota</taxon>
        <taxon>Viridiplantae</taxon>
        <taxon>Streptophyta</taxon>
        <taxon>Embryophyta</taxon>
        <taxon>Tracheophyta</taxon>
        <taxon>Spermatophyta</taxon>
        <taxon>Magnoliopsida</taxon>
        <taxon>Liliopsida</taxon>
        <taxon>Poales</taxon>
        <taxon>Poaceae</taxon>
        <taxon>PACMAD clade</taxon>
        <taxon>Arundinoideae</taxon>
        <taxon>Arundineae</taxon>
        <taxon>Arundo</taxon>
    </lineage>
</organism>
<accession>A0A0A9HMT9</accession>
<dbReference type="AlphaFoldDB" id="A0A0A9HMT9"/>
<dbReference type="EMBL" id="GBRH01161705">
    <property type="protein sequence ID" value="JAE36191.1"/>
    <property type="molecule type" value="Transcribed_RNA"/>
</dbReference>
<sequence length="68" mass="7700">MSLHNQTNLTSVDVKIPTRDLGDLLNSVQDQTDAVNKPRCASRFSLENDKESDQISWVTGPERPMRSR</sequence>
<name>A0A0A9HMT9_ARUDO</name>
<reference evidence="2" key="2">
    <citation type="journal article" date="2015" name="Data Brief">
        <title>Shoot transcriptome of the giant reed, Arundo donax.</title>
        <authorList>
            <person name="Barrero R.A."/>
            <person name="Guerrero F.D."/>
            <person name="Moolhuijzen P."/>
            <person name="Goolsby J.A."/>
            <person name="Tidwell J."/>
            <person name="Bellgard S.E."/>
            <person name="Bellgard M.I."/>
        </authorList>
    </citation>
    <scope>NUCLEOTIDE SEQUENCE</scope>
    <source>
        <tissue evidence="2">Shoot tissue taken approximately 20 cm above the soil surface</tissue>
    </source>
</reference>
<feature type="region of interest" description="Disordered" evidence="1">
    <location>
        <begin position="32"/>
        <end position="68"/>
    </location>
</feature>
<evidence type="ECO:0000256" key="1">
    <source>
        <dbReference type="SAM" id="MobiDB-lite"/>
    </source>
</evidence>
<reference evidence="2" key="1">
    <citation type="submission" date="2014-09" db="EMBL/GenBank/DDBJ databases">
        <authorList>
            <person name="Magalhaes I.L.F."/>
            <person name="Oliveira U."/>
            <person name="Santos F.R."/>
            <person name="Vidigal T.H.D.A."/>
            <person name="Brescovit A.D."/>
            <person name="Santos A.J."/>
        </authorList>
    </citation>
    <scope>NUCLEOTIDE SEQUENCE</scope>
    <source>
        <tissue evidence="2">Shoot tissue taken approximately 20 cm above the soil surface</tissue>
    </source>
</reference>
<proteinExistence type="predicted"/>
<protein>
    <submittedName>
        <fullName evidence="2">Uncharacterized protein</fullName>
    </submittedName>
</protein>
<evidence type="ECO:0000313" key="2">
    <source>
        <dbReference type="EMBL" id="JAE36191.1"/>
    </source>
</evidence>